<sequence>MAAPMSGILIQTLRNIYRYLGDDDIVIDDNAVFQEPRMSRHNPTTCDLCFPIIRHRGYDVSVSAVLLFPEYKNFKMKIDIEKVQRELPDKSKSWIVPIKLCTSSPNSLCVVLDHTKAFQVTINQILAKETFLEIANLNKTVFLSKDSGLETLQCADLTKLRTVLAFQSLRNVFLYLGYTVEINGHRNGDYIAEDVKKFHICHKSMCSEKQPDYCLIQCGAVLDKTTGAKASNICPDDYYRNKTAAFEKLAEGRGNSVKNNHQEKTLSEAEVVAELLWVKLHDNVSISISQESEETTGVARGATFLLYNHVRLTCIRKKFCQEVDLGNYERLPGIEHVDFQLLSQNEEWDLLLLVLQFPSWLIQCVSPKGKVSLHPLLVGLDKICRTFSVYYRRVRVLTESRPQLLPVMHARLYLLQCVEHVLGLGLSLFDMKPLDYM</sequence>
<dbReference type="GO" id="GO:0000049">
    <property type="term" value="F:tRNA binding"/>
    <property type="evidence" value="ECO:0007669"/>
    <property type="project" value="TreeGrafter"/>
</dbReference>
<name>A0A6J1SUR8_FRAOC</name>
<gene>
    <name evidence="3" type="primary">LOC113210732</name>
</gene>
<dbReference type="InterPro" id="IPR008909">
    <property type="entry name" value="DALR_anticod-bd"/>
</dbReference>
<dbReference type="Pfam" id="PF05746">
    <property type="entry name" value="DALR_1"/>
    <property type="match status" value="1"/>
</dbReference>
<dbReference type="PANTHER" id="PTHR16043">
    <property type="entry name" value="DALRD3 PROTEIN"/>
    <property type="match status" value="1"/>
</dbReference>
<dbReference type="GO" id="GO:0106217">
    <property type="term" value="P:tRNA C3-cytosine methylation"/>
    <property type="evidence" value="ECO:0007669"/>
    <property type="project" value="TreeGrafter"/>
</dbReference>
<dbReference type="GO" id="GO:0006420">
    <property type="term" value="P:arginyl-tRNA aminoacylation"/>
    <property type="evidence" value="ECO:0007669"/>
    <property type="project" value="InterPro"/>
</dbReference>
<organism evidence="2 3">
    <name type="scientific">Frankliniella occidentalis</name>
    <name type="common">Western flower thrips</name>
    <name type="synonym">Euthrips occidentalis</name>
    <dbReference type="NCBI Taxonomy" id="133901"/>
    <lineage>
        <taxon>Eukaryota</taxon>
        <taxon>Metazoa</taxon>
        <taxon>Ecdysozoa</taxon>
        <taxon>Arthropoda</taxon>
        <taxon>Hexapoda</taxon>
        <taxon>Insecta</taxon>
        <taxon>Pterygota</taxon>
        <taxon>Neoptera</taxon>
        <taxon>Paraneoptera</taxon>
        <taxon>Thysanoptera</taxon>
        <taxon>Terebrantia</taxon>
        <taxon>Thripoidea</taxon>
        <taxon>Thripidae</taxon>
        <taxon>Frankliniella</taxon>
    </lineage>
</organism>
<keyword evidence="2" id="KW-1185">Reference proteome</keyword>
<dbReference type="InterPro" id="IPR037380">
    <property type="entry name" value="DALRD3"/>
</dbReference>
<dbReference type="KEGG" id="foc:113210732"/>
<dbReference type="Proteomes" id="UP000504606">
    <property type="component" value="Unplaced"/>
</dbReference>
<dbReference type="GO" id="GO:0004814">
    <property type="term" value="F:arginine-tRNA ligase activity"/>
    <property type="evidence" value="ECO:0007669"/>
    <property type="project" value="InterPro"/>
</dbReference>
<proteinExistence type="predicted"/>
<dbReference type="RefSeq" id="XP_026284628.1">
    <property type="nucleotide sequence ID" value="XM_026428843.2"/>
</dbReference>
<dbReference type="SMART" id="SM00836">
    <property type="entry name" value="DALR_1"/>
    <property type="match status" value="1"/>
</dbReference>
<dbReference type="GeneID" id="113210732"/>
<dbReference type="AlphaFoldDB" id="A0A6J1SUR8"/>
<accession>A0A6J1SUR8</accession>
<dbReference type="Gene3D" id="1.10.730.10">
    <property type="entry name" value="Isoleucyl-tRNA Synthetase, Domain 1"/>
    <property type="match status" value="1"/>
</dbReference>
<dbReference type="GO" id="GO:0005524">
    <property type="term" value="F:ATP binding"/>
    <property type="evidence" value="ECO:0007669"/>
    <property type="project" value="InterPro"/>
</dbReference>
<dbReference type="PANTHER" id="PTHR16043:SF1">
    <property type="entry name" value="DALR ANTICODON-BINDING DOMAIN-CONTAINING PROTEIN 3"/>
    <property type="match status" value="1"/>
</dbReference>
<protein>
    <submittedName>
        <fullName evidence="3">Uncharacterized protein LOC113210732</fullName>
    </submittedName>
</protein>
<evidence type="ECO:0000313" key="2">
    <source>
        <dbReference type="Proteomes" id="UP000504606"/>
    </source>
</evidence>
<dbReference type="InterPro" id="IPR009080">
    <property type="entry name" value="tRNAsynth_Ia_anticodon-bd"/>
</dbReference>
<evidence type="ECO:0000259" key="1">
    <source>
        <dbReference type="SMART" id="SM00836"/>
    </source>
</evidence>
<feature type="domain" description="DALR anticodon binding" evidence="1">
    <location>
        <begin position="305"/>
        <end position="437"/>
    </location>
</feature>
<dbReference type="OrthoDB" id="9990834at2759"/>
<dbReference type="SUPFAM" id="SSF47323">
    <property type="entry name" value="Anticodon-binding domain of a subclass of class I aminoacyl-tRNA synthetases"/>
    <property type="match status" value="1"/>
</dbReference>
<reference evidence="3" key="1">
    <citation type="submission" date="2025-08" db="UniProtKB">
        <authorList>
            <consortium name="RefSeq"/>
        </authorList>
    </citation>
    <scope>IDENTIFICATION</scope>
    <source>
        <tissue evidence="3">Whole organism</tissue>
    </source>
</reference>
<evidence type="ECO:0000313" key="3">
    <source>
        <dbReference type="RefSeq" id="XP_026284628.1"/>
    </source>
</evidence>